<keyword evidence="4" id="KW-0378">Hydrolase</keyword>
<evidence type="ECO:0000313" key="8">
    <source>
        <dbReference type="Proteomes" id="UP000092498"/>
    </source>
</evidence>
<evidence type="ECO:0000256" key="3">
    <source>
        <dbReference type="ARBA" id="ARBA00022723"/>
    </source>
</evidence>
<dbReference type="InParanoid" id="A0A1B1ADX8"/>
<feature type="domain" description="Metallo-beta-lactamase" evidence="6">
    <location>
        <begin position="83"/>
        <end position="286"/>
    </location>
</feature>
<evidence type="ECO:0000256" key="4">
    <source>
        <dbReference type="ARBA" id="ARBA00022801"/>
    </source>
</evidence>
<evidence type="ECO:0000259" key="6">
    <source>
        <dbReference type="SMART" id="SM00849"/>
    </source>
</evidence>
<dbReference type="Proteomes" id="UP000092498">
    <property type="component" value="Chromosome"/>
</dbReference>
<name>A0A1B1ADX8_9PROT</name>
<evidence type="ECO:0000256" key="2">
    <source>
        <dbReference type="ARBA" id="ARBA00007749"/>
    </source>
</evidence>
<keyword evidence="8" id="KW-1185">Reference proteome</keyword>
<dbReference type="OrthoDB" id="9773738at2"/>
<proteinExistence type="inferred from homology"/>
<evidence type="ECO:0000256" key="5">
    <source>
        <dbReference type="ARBA" id="ARBA00022833"/>
    </source>
</evidence>
<dbReference type="PANTHER" id="PTHR42978">
    <property type="entry name" value="QUORUM-QUENCHING LACTONASE YTNP-RELATED-RELATED"/>
    <property type="match status" value="1"/>
</dbReference>
<gene>
    <name evidence="7" type="ORF">ATE48_01840</name>
</gene>
<dbReference type="SMART" id="SM00849">
    <property type="entry name" value="Lactamase_B"/>
    <property type="match status" value="1"/>
</dbReference>
<dbReference type="AlphaFoldDB" id="A0A1B1ADX8"/>
<comment type="similarity">
    <text evidence="2">Belongs to the metallo-beta-lactamase superfamily.</text>
</comment>
<dbReference type="GO" id="GO:0046872">
    <property type="term" value="F:metal ion binding"/>
    <property type="evidence" value="ECO:0007669"/>
    <property type="project" value="UniProtKB-KW"/>
</dbReference>
<dbReference type="EMBL" id="CP013244">
    <property type="protein sequence ID" value="ANP44751.1"/>
    <property type="molecule type" value="Genomic_DNA"/>
</dbReference>
<organism evidence="7 8">
    <name type="scientific">Candidatus Viadribacter manganicus</name>
    <dbReference type="NCBI Taxonomy" id="1759059"/>
    <lineage>
        <taxon>Bacteria</taxon>
        <taxon>Pseudomonadati</taxon>
        <taxon>Pseudomonadota</taxon>
        <taxon>Alphaproteobacteria</taxon>
        <taxon>Hyphomonadales</taxon>
        <taxon>Hyphomonadaceae</taxon>
        <taxon>Candidatus Viadribacter</taxon>
    </lineage>
</organism>
<dbReference type="Gene3D" id="3.60.15.10">
    <property type="entry name" value="Ribonuclease Z/Hydroxyacylglutathione hydrolase-like"/>
    <property type="match status" value="1"/>
</dbReference>
<evidence type="ECO:0000313" key="7">
    <source>
        <dbReference type="EMBL" id="ANP44751.1"/>
    </source>
</evidence>
<keyword evidence="5" id="KW-0862">Zinc</keyword>
<dbReference type="RefSeq" id="WP_066767268.1">
    <property type="nucleotide sequence ID" value="NZ_CP013244.1"/>
</dbReference>
<keyword evidence="3" id="KW-0479">Metal-binding</keyword>
<evidence type="ECO:0000256" key="1">
    <source>
        <dbReference type="ARBA" id="ARBA00001947"/>
    </source>
</evidence>
<dbReference type="KEGG" id="cbot:ATE48_01840"/>
<dbReference type="PANTHER" id="PTHR42978:SF2">
    <property type="entry name" value="102 KBASES UNSTABLE REGION: FROM 1 TO 119443"/>
    <property type="match status" value="1"/>
</dbReference>
<accession>A0A1B1ADX8</accession>
<dbReference type="InterPro" id="IPR051013">
    <property type="entry name" value="MBL_superfamily_lactonases"/>
</dbReference>
<dbReference type="InterPro" id="IPR001279">
    <property type="entry name" value="Metallo-B-lactamas"/>
</dbReference>
<comment type="cofactor">
    <cofactor evidence="1">
        <name>Zn(2+)</name>
        <dbReference type="ChEBI" id="CHEBI:29105"/>
    </cofactor>
</comment>
<sequence>MKWLAGIAIVLTALAALFWYAVLDAAAPAEAGNIVNLAAYRDLVANDAPETLPTAVNIEFVGESKAPSFATEAGAFGGERTLSYNSFQIVAPSGNTIIDGAVDRDTLNDMSQGKGSFDEQAYERVLTAMTRSPTVMITHEHLDHVMAIARHPHPADIARNLDLTAAQLAGLPQHALNGQLAPEIASIAQLDLTQPQRIAPGVVAVAMPGHSPGTILIYAKTAAREYLFIGDIAWVMGSVEHLRGRPRFITWIMPGVDPGRPNVLSQLRALHDISAANPDLVLIPAHDDAYLRSLIANGTLGEGFATNQPAAAPE</sequence>
<dbReference type="STRING" id="1759059.ATE48_01840"/>
<protein>
    <recommendedName>
        <fullName evidence="6">Metallo-beta-lactamase domain-containing protein</fullName>
    </recommendedName>
</protein>
<dbReference type="SUPFAM" id="SSF56281">
    <property type="entry name" value="Metallo-hydrolase/oxidoreductase"/>
    <property type="match status" value="1"/>
</dbReference>
<dbReference type="GO" id="GO:0016787">
    <property type="term" value="F:hydrolase activity"/>
    <property type="evidence" value="ECO:0007669"/>
    <property type="project" value="UniProtKB-KW"/>
</dbReference>
<dbReference type="InterPro" id="IPR036866">
    <property type="entry name" value="RibonucZ/Hydroxyglut_hydro"/>
</dbReference>
<reference evidence="7 8" key="1">
    <citation type="submission" date="2015-11" db="EMBL/GenBank/DDBJ databases">
        <title>Whole-Genome Sequence of Candidatus Oderbacter manganicum from the National Park Lower Oder Valley, Germany.</title>
        <authorList>
            <person name="Braun B."/>
            <person name="Liere K."/>
            <person name="Szewzyk U."/>
        </authorList>
    </citation>
    <scope>NUCLEOTIDE SEQUENCE [LARGE SCALE GENOMIC DNA]</scope>
    <source>
        <strain evidence="7 8">OTSz_A_272</strain>
    </source>
</reference>